<reference evidence="2 3" key="1">
    <citation type="submission" date="2016-10" db="EMBL/GenBank/DDBJ databases">
        <authorList>
            <person name="de Groot N.N."/>
        </authorList>
    </citation>
    <scope>NUCLEOTIDE SEQUENCE [LARGE SCALE GENOMIC DNA]</scope>
    <source>
        <strain evidence="2 3">DSM 21668</strain>
    </source>
</reference>
<keyword evidence="1" id="KW-0732">Signal</keyword>
<proteinExistence type="predicted"/>
<dbReference type="EMBL" id="FNGS01000007">
    <property type="protein sequence ID" value="SDM58261.1"/>
    <property type="molecule type" value="Genomic_DNA"/>
</dbReference>
<name>A0A1G9UE85_9BACT</name>
<evidence type="ECO:0008006" key="4">
    <source>
        <dbReference type="Google" id="ProtNLM"/>
    </source>
</evidence>
<dbReference type="STRING" id="563176.SAMN04488090_3786"/>
<protein>
    <recommendedName>
        <fullName evidence="4">Por secretion system C-terminal sorting domain-containing protein</fullName>
    </recommendedName>
</protein>
<evidence type="ECO:0000313" key="2">
    <source>
        <dbReference type="EMBL" id="SDM58261.1"/>
    </source>
</evidence>
<gene>
    <name evidence="2" type="ORF">SAMN04488090_3786</name>
</gene>
<feature type="chain" id="PRO_5011563717" description="Por secretion system C-terminal sorting domain-containing protein" evidence="1">
    <location>
        <begin position="28"/>
        <end position="1731"/>
    </location>
</feature>
<organism evidence="2 3">
    <name type="scientific">Siphonobacter aquaeclarae</name>
    <dbReference type="NCBI Taxonomy" id="563176"/>
    <lineage>
        <taxon>Bacteria</taxon>
        <taxon>Pseudomonadati</taxon>
        <taxon>Bacteroidota</taxon>
        <taxon>Cytophagia</taxon>
        <taxon>Cytophagales</taxon>
        <taxon>Cytophagaceae</taxon>
        <taxon>Siphonobacter</taxon>
    </lineage>
</organism>
<feature type="signal peptide" evidence="1">
    <location>
        <begin position="1"/>
        <end position="27"/>
    </location>
</feature>
<dbReference type="Proteomes" id="UP000198901">
    <property type="component" value="Unassembled WGS sequence"/>
</dbReference>
<evidence type="ECO:0000256" key="1">
    <source>
        <dbReference type="SAM" id="SignalP"/>
    </source>
</evidence>
<sequence length="1731" mass="180642">MKTNYMFTWLLRSYWTFLLFLSFSSYAQTFEPSYGAPATPLQVCGSDAEFRVKINSGGTAVTGATLRITLPTGYAYTDGSAAYVSGGAGVITDTQVGSNANIYDLTVNIPASGSVEISYRAAATCAVIGSTGSGFVSYTLRSGTGTPALASNITGSSGAVNFDNAKLVINSVTNQNYSGTAGDTYTRDITITNTGYGSITGINLTSNNSAGLTITSPTVVSTTGSGSTAVTVSGTAPNQTYTVAGVTLQQNQSIVIRENVQITSCSGSLTTAYDAWFGCTAKCTQSNVNGTQTAGASVTASKPVITFNSRTVVSPKCRGTDQLQLFSYKNTGAGTAQNLKVTLVSNTAGGTTMGYNASGAIEFQSGFKNLEYQVGGTSGAWTPLATTGNVFASGSVTQNCLTTAPIYTQATLPDLAPGAVIYIRYTEVTCCPSYCLSRGLMYPNNVVQFNYKDACNSSYSTDPFKLRAIGDGVSTLLGHNLPSDIVDGQTYDFKWDIGISGPDATYNNGTFKVVVTLPAGTVAPTAAQTGILLANGTTLSPASFSVAGNVLTATFNVTGSLSMLNGSQFQINDLAATCVGVTGNTSVGIQIYAAQPTCGCELNIGCLTSPIGTHCSPCPRGGLAFKNFSIQRVSYGLPDSDNNGIPDGSLDLSKIRTDYVMQGDTLVAVQYGKFVPATAPNTLPTLTHAYVKNTFSTRTGDFNALYASVQIFAAGSTTPTYSTTSSIPMTYASGTGSADISVDQLHAHGVPASYTAFATGDSIVVKTFYVVTGGAPAAGGNTAISVTNAMYASNVADPTNDTDMYYCDSFGGSFQLFDYAIRFSSFDLAQANVCGSVTVSPGYIMEFGVFQRNLSNFFPYEVRRLSYPKTVSVTVPAGYTFSSAAATYIAYGSNASNVPVSPVDPNANPLVFNLDALFTSGAIKWGDEAINTWINVTFAVDCNTPAGNSTITATYTQDKAPSSSITLPANWTTFNVNRTAVYTPGVIQMSSSQASVTTTGNTVSWVVAVKNGNAGTIIGTTLPNTWLAKQAGSGLTITSVQELASETAASGTVISPTAGGIYQLGDLAGNGTTKYYRVTGTLTSCTTTTLTLAYGYACHAYPSNVGVALCKNSFDLTAQAQPLSLQLTVLNQPGANQKYNLCDPVDYEIEVLNPSQGAGTTLKVIASLPSSGGVAYQPGSFQVKVPGSASYVAVSDANVSVSPTSITFSIPTANIDTLAQLEKYSIKFQVRTTACEFVSGSSLRFRPSGVDQCGTTKLGDNKQSNPIRLTEAPDTYNTFTITSDVQLVTACGTSAVSTNYHYKMVNNNAATAIVYSFEIEVPAPWEMASPSSLSFGSGSYTGVTYQGVTTNAAGNKVYAFNIASGMGSGAYVEFTEPLTAPNASALSCGVSDPIKETALLAFQATCSLDGTVCTTKQIVSENETSTIQVNKPDYSVAALTATKTSETTVSGTVTINNGSSTYVAQNGVLKLYKDADGNGAYSAGDVLIGSQTLTLANSASQILPYSVTSSYVGNICPLVAVVEIACSCSPAPSLPYTCNIPLPVSFAAFTAKADGNSAKLEWVTASELNNAFFEVQHSVNARDFETVGTVSGNGTTQVKHTYAFTHTGLSAESIHYYRLKQVDLDGKFAYSQTRSVQLDGYKGILMRVSPNPVSDRTLKASVEYGDEALPSAADLIVTDANGRAVDRLSAELKKGLNTFAFRLDSQPAGTYLLTLKNAGLLKPIVVKVIVR</sequence>
<dbReference type="RefSeq" id="WP_093205851.1">
    <property type="nucleotide sequence ID" value="NZ_FNGS01000007.1"/>
</dbReference>
<keyword evidence="3" id="KW-1185">Reference proteome</keyword>
<accession>A0A1G9UE85</accession>
<dbReference type="OrthoDB" id="1490051at2"/>
<evidence type="ECO:0000313" key="3">
    <source>
        <dbReference type="Proteomes" id="UP000198901"/>
    </source>
</evidence>